<comment type="catalytic activity">
    <reaction evidence="42">
        <text>2-(9Z-octadecenoyl)-glycerol + H2O = glycerol + (9Z)-octadecenoate + H(+)</text>
        <dbReference type="Rhea" id="RHEA:38491"/>
        <dbReference type="ChEBI" id="CHEBI:15377"/>
        <dbReference type="ChEBI" id="CHEBI:15378"/>
        <dbReference type="ChEBI" id="CHEBI:17754"/>
        <dbReference type="ChEBI" id="CHEBI:30823"/>
        <dbReference type="ChEBI" id="CHEBI:73990"/>
    </reaction>
    <physiologicalReaction direction="left-to-right" evidence="42">
        <dbReference type="Rhea" id="RHEA:38492"/>
    </physiologicalReaction>
</comment>
<dbReference type="OrthoDB" id="10265800at2759"/>
<evidence type="ECO:0000256" key="27">
    <source>
        <dbReference type="ARBA" id="ARBA00048049"/>
    </source>
</evidence>
<comment type="catalytic activity">
    <reaction evidence="14">
        <text>1-hexadecanoyl-2-(9Z,12Z-octadecadienoyl)-sn-glycero-3-phosphocholine + H2O = (9Z,12Z)-octadecadienoate + 1-hexadecanoyl-sn-glycero-3-phosphocholine + H(+)</text>
        <dbReference type="Rhea" id="RHEA:40811"/>
        <dbReference type="ChEBI" id="CHEBI:15377"/>
        <dbReference type="ChEBI" id="CHEBI:15378"/>
        <dbReference type="ChEBI" id="CHEBI:30245"/>
        <dbReference type="ChEBI" id="CHEBI:72998"/>
        <dbReference type="ChEBI" id="CHEBI:73002"/>
    </reaction>
    <physiologicalReaction direction="left-to-right" evidence="14">
        <dbReference type="Rhea" id="RHEA:40812"/>
    </physiologicalReaction>
</comment>
<evidence type="ECO:0000256" key="35">
    <source>
        <dbReference type="ARBA" id="ARBA00048656"/>
    </source>
</evidence>
<comment type="catalytic activity">
    <reaction evidence="27">
        <text>a 1-O-alkyl-2-acyl-sn-glycero-3-phosphocholine + H2O = a 1-O-alkyl-sn-glycero-3-phosphocholine + a fatty acid + H(+)</text>
        <dbReference type="Rhea" id="RHEA:36231"/>
        <dbReference type="ChEBI" id="CHEBI:15377"/>
        <dbReference type="ChEBI" id="CHEBI:15378"/>
        <dbReference type="ChEBI" id="CHEBI:28868"/>
        <dbReference type="ChEBI" id="CHEBI:30909"/>
        <dbReference type="ChEBI" id="CHEBI:36702"/>
        <dbReference type="EC" id="3.1.1.4"/>
    </reaction>
    <physiologicalReaction direction="left-to-right" evidence="27">
        <dbReference type="Rhea" id="RHEA:36232"/>
    </physiologicalReaction>
</comment>
<dbReference type="SUPFAM" id="SSF52266">
    <property type="entry name" value="SGNH hydrolase"/>
    <property type="match status" value="1"/>
</dbReference>
<comment type="catalytic activity">
    <reaction evidence="41">
        <text>1,3-di-(9Z-octadecenoyl)-glycerol + H2O = 1-(9Z-octadecenoyl)-glycerol + (9Z)-octadecenoate + H(+)</text>
        <dbReference type="Rhea" id="RHEA:39939"/>
        <dbReference type="ChEBI" id="CHEBI:15377"/>
        <dbReference type="ChEBI" id="CHEBI:15378"/>
        <dbReference type="ChEBI" id="CHEBI:30823"/>
        <dbReference type="ChEBI" id="CHEBI:75342"/>
        <dbReference type="ChEBI" id="CHEBI:75735"/>
    </reaction>
    <physiologicalReaction direction="left-to-right" evidence="41">
        <dbReference type="Rhea" id="RHEA:39940"/>
    </physiologicalReaction>
</comment>
<comment type="catalytic activity">
    <reaction evidence="34">
        <text>1-hexadecanoyl-2-(9Z-octadecenoyl)-sn-glycero-3-phosphoethanolamine + H2O = 1-hexadecanoyl-sn-glycero-3-phosphoethanolamine + (9Z)-octadecenoate + H(+)</text>
        <dbReference type="Rhea" id="RHEA:40911"/>
        <dbReference type="ChEBI" id="CHEBI:15377"/>
        <dbReference type="ChEBI" id="CHEBI:15378"/>
        <dbReference type="ChEBI" id="CHEBI:30823"/>
        <dbReference type="ChEBI" id="CHEBI:73004"/>
        <dbReference type="ChEBI" id="CHEBI:73007"/>
    </reaction>
    <physiologicalReaction direction="left-to-right" evidence="34">
        <dbReference type="Rhea" id="RHEA:40912"/>
    </physiologicalReaction>
</comment>
<evidence type="ECO:0000256" key="12">
    <source>
        <dbReference type="ARBA" id="ARBA00023180"/>
    </source>
</evidence>
<evidence type="ECO:0000256" key="14">
    <source>
        <dbReference type="ARBA" id="ARBA00023408"/>
    </source>
</evidence>
<keyword evidence="12" id="KW-0325">Glycoprotein</keyword>
<evidence type="ECO:0000256" key="9">
    <source>
        <dbReference type="ARBA" id="ARBA00022989"/>
    </source>
</evidence>
<comment type="catalytic activity">
    <reaction evidence="22">
        <text>1,3-dihexadecanoyl-2-(9Z-octadecenoyl)glycerol + H2O = 1-hexadecanoyl-2-(9Z-octadecenoyl)-glycerol + hexadecanoate + H(+)</text>
        <dbReference type="Rhea" id="RHEA:40979"/>
        <dbReference type="ChEBI" id="CHEBI:7896"/>
        <dbReference type="ChEBI" id="CHEBI:15377"/>
        <dbReference type="ChEBI" id="CHEBI:15378"/>
        <dbReference type="ChEBI" id="CHEBI:75585"/>
        <dbReference type="ChEBI" id="CHEBI:75688"/>
    </reaction>
    <physiologicalReaction direction="left-to-right" evidence="22">
        <dbReference type="Rhea" id="RHEA:40980"/>
    </physiologicalReaction>
</comment>
<evidence type="ECO:0000256" key="36">
    <source>
        <dbReference type="ARBA" id="ARBA00048699"/>
    </source>
</evidence>
<dbReference type="FunFam" id="3.40.50.1110:FF:000005">
    <property type="entry name" value="Phospholipase B1"/>
    <property type="match status" value="1"/>
</dbReference>
<evidence type="ECO:0000256" key="8">
    <source>
        <dbReference type="ARBA" id="ARBA00022801"/>
    </source>
</evidence>
<evidence type="ECO:0000256" key="23">
    <source>
        <dbReference type="ARBA" id="ARBA00047438"/>
    </source>
</evidence>
<evidence type="ECO:0000256" key="5">
    <source>
        <dbReference type="ARBA" id="ARBA00022692"/>
    </source>
</evidence>
<comment type="catalytic activity">
    <reaction evidence="29">
        <text>1,2-dihexadecanoyl-sn-glycero-3-phosphocholine + H2O = 1-hexadecanoyl-sn-glycero-3-phosphocholine + hexadecanoate + H(+)</text>
        <dbReference type="Rhea" id="RHEA:41223"/>
        <dbReference type="ChEBI" id="CHEBI:7896"/>
        <dbReference type="ChEBI" id="CHEBI:15377"/>
        <dbReference type="ChEBI" id="CHEBI:15378"/>
        <dbReference type="ChEBI" id="CHEBI:72998"/>
        <dbReference type="ChEBI" id="CHEBI:72999"/>
    </reaction>
    <physiologicalReaction direction="left-to-right" evidence="29">
        <dbReference type="Rhea" id="RHEA:41224"/>
    </physiologicalReaction>
</comment>
<dbReference type="AlphaFoldDB" id="A0A9P0CX12"/>
<dbReference type="InterPro" id="IPR036514">
    <property type="entry name" value="SGNH_hydro_sf"/>
</dbReference>
<evidence type="ECO:0000313" key="44">
    <source>
        <dbReference type="EMBL" id="CAH1108053.1"/>
    </source>
</evidence>
<comment type="catalytic activity">
    <reaction evidence="30">
        <text>1-hexadecanoyl-2-(9Z,12Z-octadecadienoyl)-sn-glycero-3-phosphocholine + H2O = 2-(9Z,12Z-octadecadienoyl)-sn-glycero-3-phosphocholine + hexadecanoate + H(+)</text>
        <dbReference type="Rhea" id="RHEA:40971"/>
        <dbReference type="ChEBI" id="CHEBI:7896"/>
        <dbReference type="ChEBI" id="CHEBI:15377"/>
        <dbReference type="ChEBI" id="CHEBI:15378"/>
        <dbReference type="ChEBI" id="CHEBI:73002"/>
        <dbReference type="ChEBI" id="CHEBI:76084"/>
    </reaction>
    <physiologicalReaction direction="left-to-right" evidence="30">
        <dbReference type="Rhea" id="RHEA:40972"/>
    </physiologicalReaction>
</comment>
<sequence length="413" mass="47574">MEYLTCFVLLFITLYSFNEVYTKETRQLIDDLNPILRIIKVNLGKVLERSVNSDVSRKILERENKAVKELPASIPFPCKLNGKMRSDRVPTNAHEVRPGDIDVIGGMGDSLTAGTGISASSVIQELFGEERGRSFSIGGEKTWKDYLTLPNILKMFNCNLFGFALKASQSFQRESQFNVAENGAISSNIPYMVKELVKRIKNDPRVDLKNHWKMITIMIGDNDFCSELCYYPNYYDSLNEHRNDLLFVLRYLRDYLPRTIVNVIPAPRLDMFMEITDIPIECYVIHNFACPCMTGLAYKSKRKILKDIMVKWQQIDLEVSNMKEFDLDEFTVIPHLFTTKYTFPTTPEGKIDFGFLAPDCFHFSEKAQARVANDLWNSLLEPFGNKSTDGTEVFSKFHCPTDEHPYIFTRRNS</sequence>
<comment type="catalytic activity">
    <reaction evidence="33">
        <text>a 1-acyl-sn-glycero-3-phosphocholine + H2O = sn-glycerol 3-phosphocholine + a fatty acid + H(+)</text>
        <dbReference type="Rhea" id="RHEA:15177"/>
        <dbReference type="ChEBI" id="CHEBI:15377"/>
        <dbReference type="ChEBI" id="CHEBI:15378"/>
        <dbReference type="ChEBI" id="CHEBI:16870"/>
        <dbReference type="ChEBI" id="CHEBI:28868"/>
        <dbReference type="ChEBI" id="CHEBI:58168"/>
        <dbReference type="EC" id="3.1.1.5"/>
    </reaction>
    <physiologicalReaction direction="left-to-right" evidence="33">
        <dbReference type="Rhea" id="RHEA:15178"/>
    </physiologicalReaction>
</comment>
<dbReference type="Gene3D" id="3.40.50.1110">
    <property type="entry name" value="SGNH hydrolase"/>
    <property type="match status" value="1"/>
</dbReference>
<evidence type="ECO:0000256" key="31">
    <source>
        <dbReference type="ARBA" id="ARBA00048374"/>
    </source>
</evidence>
<evidence type="ECO:0000256" key="16">
    <source>
        <dbReference type="ARBA" id="ARBA00029723"/>
    </source>
</evidence>
<keyword evidence="5" id="KW-0812">Transmembrane</keyword>
<evidence type="ECO:0000256" key="6">
    <source>
        <dbReference type="ARBA" id="ARBA00022729"/>
    </source>
</evidence>
<comment type="catalytic activity">
    <reaction evidence="31">
        <text>1-octadecanoyl-2-(9Z,12Z)-octadecadienoyl-sn-glycerol + H2O = 1-octadecanoyl-sn-glycerol + (9Z,12Z)-octadecadienoate + H(+)</text>
        <dbReference type="Rhea" id="RHEA:40927"/>
        <dbReference type="ChEBI" id="CHEBI:15377"/>
        <dbReference type="ChEBI" id="CHEBI:15378"/>
        <dbReference type="ChEBI" id="CHEBI:30245"/>
        <dbReference type="ChEBI" id="CHEBI:75550"/>
        <dbReference type="ChEBI" id="CHEBI:77097"/>
    </reaction>
    <physiologicalReaction direction="left-to-right" evidence="31">
        <dbReference type="Rhea" id="RHEA:40928"/>
    </physiologicalReaction>
</comment>
<evidence type="ECO:0000256" key="15">
    <source>
        <dbReference type="ARBA" id="ARBA00023422"/>
    </source>
</evidence>
<comment type="catalytic activity">
    <reaction evidence="36">
        <text>1-hexadecanoyl-2-(9Z-octadecenoyl)-sn-glycero-3-phosphocholine + H2O = 1-hexadecanoyl-sn-glycero-3-phosphocholine + (9Z)-octadecenoate + H(+)</text>
        <dbReference type="Rhea" id="RHEA:38779"/>
        <dbReference type="ChEBI" id="CHEBI:15377"/>
        <dbReference type="ChEBI" id="CHEBI:15378"/>
        <dbReference type="ChEBI" id="CHEBI:30823"/>
        <dbReference type="ChEBI" id="CHEBI:72998"/>
        <dbReference type="ChEBI" id="CHEBI:73001"/>
    </reaction>
    <physiologicalReaction direction="left-to-right" evidence="36">
        <dbReference type="Rhea" id="RHEA:38780"/>
    </physiologicalReaction>
</comment>
<evidence type="ECO:0000256" key="30">
    <source>
        <dbReference type="ARBA" id="ARBA00048362"/>
    </source>
</evidence>
<evidence type="ECO:0000256" key="38">
    <source>
        <dbReference type="ARBA" id="ARBA00048872"/>
    </source>
</evidence>
<comment type="catalytic activity">
    <reaction evidence="38">
        <text>1-O-hexadecyl-2-(9Z)-octadecenoyl-sn-glycero-3-phosphocholine + H2O = 1-O-hexadecyl-sn-glycero-3-phosphocholine + (9Z)-octadecenoate + H(+)</text>
        <dbReference type="Rhea" id="RHEA:40915"/>
        <dbReference type="ChEBI" id="CHEBI:15377"/>
        <dbReference type="ChEBI" id="CHEBI:15378"/>
        <dbReference type="ChEBI" id="CHEBI:30823"/>
        <dbReference type="ChEBI" id="CHEBI:34112"/>
        <dbReference type="ChEBI" id="CHEBI:64496"/>
    </reaction>
    <physiologicalReaction direction="left-to-right" evidence="38">
        <dbReference type="Rhea" id="RHEA:40916"/>
    </physiologicalReaction>
</comment>
<dbReference type="Proteomes" id="UP001153636">
    <property type="component" value="Chromosome 3"/>
</dbReference>
<evidence type="ECO:0000256" key="1">
    <source>
        <dbReference type="ARBA" id="ARBA00004247"/>
    </source>
</evidence>
<evidence type="ECO:0000256" key="21">
    <source>
        <dbReference type="ARBA" id="ARBA00047324"/>
    </source>
</evidence>
<keyword evidence="10" id="KW-0443">Lipid metabolism</keyword>
<accession>A0A9P0CX12</accession>
<evidence type="ECO:0000256" key="3">
    <source>
        <dbReference type="ARBA" id="ARBA00015133"/>
    </source>
</evidence>
<evidence type="ECO:0000256" key="42">
    <source>
        <dbReference type="ARBA" id="ARBA00049461"/>
    </source>
</evidence>
<evidence type="ECO:0000256" key="17">
    <source>
        <dbReference type="ARBA" id="ARBA00031182"/>
    </source>
</evidence>
<evidence type="ECO:0000256" key="20">
    <source>
        <dbReference type="ARBA" id="ARBA00045916"/>
    </source>
</evidence>
<keyword evidence="7" id="KW-0677">Repeat</keyword>
<dbReference type="GO" id="GO:0004622">
    <property type="term" value="F:phosphatidylcholine lysophospholipase activity"/>
    <property type="evidence" value="ECO:0007669"/>
    <property type="project" value="UniProtKB-EC"/>
</dbReference>
<keyword evidence="9" id="KW-1133">Transmembrane helix</keyword>
<evidence type="ECO:0000256" key="10">
    <source>
        <dbReference type="ARBA" id="ARBA00023098"/>
    </source>
</evidence>
<keyword evidence="8" id="KW-0378">Hydrolase</keyword>
<dbReference type="InterPro" id="IPR001087">
    <property type="entry name" value="GDSL"/>
</dbReference>
<keyword evidence="45" id="KW-1185">Reference proteome</keyword>
<evidence type="ECO:0000256" key="22">
    <source>
        <dbReference type="ARBA" id="ARBA00047363"/>
    </source>
</evidence>
<evidence type="ECO:0000256" key="24">
    <source>
        <dbReference type="ARBA" id="ARBA00047459"/>
    </source>
</evidence>
<evidence type="ECO:0000256" key="26">
    <source>
        <dbReference type="ARBA" id="ARBA00048015"/>
    </source>
</evidence>
<dbReference type="PANTHER" id="PTHR21325">
    <property type="entry name" value="PHOSPHOLIPASE B, PLB1"/>
    <property type="match status" value="1"/>
</dbReference>
<evidence type="ECO:0000256" key="28">
    <source>
        <dbReference type="ARBA" id="ARBA00048058"/>
    </source>
</evidence>
<evidence type="ECO:0000256" key="29">
    <source>
        <dbReference type="ARBA" id="ARBA00048227"/>
    </source>
</evidence>
<name>A0A9P0CX12_9CUCU</name>
<evidence type="ECO:0000256" key="41">
    <source>
        <dbReference type="ARBA" id="ARBA00049372"/>
    </source>
</evidence>
<dbReference type="GO" id="GO:0004806">
    <property type="term" value="F:triacylglycerol lipase activity"/>
    <property type="evidence" value="ECO:0007669"/>
    <property type="project" value="UniProtKB-EC"/>
</dbReference>
<gene>
    <name evidence="44" type="ORF">PSYICH_LOCUS9588</name>
</gene>
<feature type="chain" id="PRO_5040358102" description="Phospholipase B1, membrane-associated" evidence="43">
    <location>
        <begin position="23"/>
        <end position="413"/>
    </location>
</feature>
<evidence type="ECO:0000313" key="45">
    <source>
        <dbReference type="Proteomes" id="UP001153636"/>
    </source>
</evidence>
<keyword evidence="6 43" id="KW-0732">Signal</keyword>
<dbReference type="EMBL" id="OV651815">
    <property type="protein sequence ID" value="CAH1108053.1"/>
    <property type="molecule type" value="Genomic_DNA"/>
</dbReference>
<dbReference type="InterPro" id="IPR038885">
    <property type="entry name" value="PLB1"/>
</dbReference>
<comment type="catalytic activity">
    <reaction evidence="35">
        <text>1-hexadecanoyl-sn-glycero-3-phosphocholine + H2O = sn-glycerol 3-phosphocholine + hexadecanoate + H(+)</text>
        <dbReference type="Rhea" id="RHEA:40435"/>
        <dbReference type="ChEBI" id="CHEBI:7896"/>
        <dbReference type="ChEBI" id="CHEBI:15377"/>
        <dbReference type="ChEBI" id="CHEBI:15378"/>
        <dbReference type="ChEBI" id="CHEBI:16870"/>
        <dbReference type="ChEBI" id="CHEBI:72998"/>
    </reaction>
    <physiologicalReaction direction="left-to-right" evidence="35">
        <dbReference type="Rhea" id="RHEA:40436"/>
    </physiologicalReaction>
</comment>
<keyword evidence="11" id="KW-0472">Membrane</keyword>
<comment type="catalytic activity">
    <reaction evidence="24">
        <text>1-hexadecanoyl-2-(9Z)-octadecenoyl-3-octadecanoyl-sn-glycerol + H2O = 1-hexadecanoyl-2-(9Z-octadecenoyl)-sn-glycerol + octadecanoate + H(+)</text>
        <dbReference type="Rhea" id="RHEA:41111"/>
        <dbReference type="ChEBI" id="CHEBI:15377"/>
        <dbReference type="ChEBI" id="CHEBI:15378"/>
        <dbReference type="ChEBI" id="CHEBI:25629"/>
        <dbReference type="ChEBI" id="CHEBI:75466"/>
        <dbReference type="ChEBI" id="CHEBI:77623"/>
    </reaction>
    <physiologicalReaction direction="left-to-right" evidence="24">
        <dbReference type="Rhea" id="RHEA:41112"/>
    </physiologicalReaction>
</comment>
<comment type="function">
    <text evidence="20">Calcium-independent membrane-associated phospholipase that catalyzes complete diacylation of phospholipids by hydrolyzing both sn-1 and sn-2 fatty acyl chains attached to the glycerol backbone (phospholipase B activity). Has dual phospholipase and lysophospholipase activities toward diacylphospholipids. Preferentially cleaves sn-2 ester bonds over sn-1 bonds. Acts as a lipase toward glycerolipid substrates. Hydrolyzes fatty acyl chains of diacylglycerols with preference for the sn-2 position and of triacylglycerols with not positional selectivity. May also hydrolyze long chain retinyl esters such as retinyl palmitate. May contribute to digestion of dietary phospholipids, glycerolipids and retinoids, facilitating lipid absorption at the brush border.</text>
</comment>
<dbReference type="CDD" id="cd01824">
    <property type="entry name" value="Phospholipase_B_like"/>
    <property type="match status" value="1"/>
</dbReference>
<evidence type="ECO:0000256" key="11">
    <source>
        <dbReference type="ARBA" id="ARBA00023136"/>
    </source>
</evidence>
<evidence type="ECO:0000256" key="25">
    <source>
        <dbReference type="ARBA" id="ARBA00048011"/>
    </source>
</evidence>
<comment type="catalytic activity">
    <reaction evidence="28">
        <text>1,2-di-(9Z-octadecenoyl)-sn-glycero-3-phosphocholine + H2O = 1-(9Z-octadecenoyl)-sn-glycero-3-phosphocholine + (9Z)-octadecenoate + H(+)</text>
        <dbReference type="Rhea" id="RHEA:40923"/>
        <dbReference type="ChEBI" id="CHEBI:15377"/>
        <dbReference type="ChEBI" id="CHEBI:15378"/>
        <dbReference type="ChEBI" id="CHEBI:28610"/>
        <dbReference type="ChEBI" id="CHEBI:30823"/>
        <dbReference type="ChEBI" id="CHEBI:74669"/>
    </reaction>
    <physiologicalReaction direction="left-to-right" evidence="28">
        <dbReference type="Rhea" id="RHEA:40924"/>
    </physiologicalReaction>
</comment>
<comment type="subcellular location">
    <subcellularLocation>
        <location evidence="1">Apical cell membrane</location>
        <topology evidence="1">Single-pass type I membrane protein</topology>
    </subcellularLocation>
</comment>
<comment type="catalytic activity">
    <reaction evidence="40">
        <text>1,2-dihexadecanoyl-sn-glycero-3-phosphocholine + 2 H2O = sn-glycerol 3-phosphocholine + 2 hexadecanoate + 2 H(+)</text>
        <dbReference type="Rhea" id="RHEA:40975"/>
        <dbReference type="ChEBI" id="CHEBI:7896"/>
        <dbReference type="ChEBI" id="CHEBI:15377"/>
        <dbReference type="ChEBI" id="CHEBI:15378"/>
        <dbReference type="ChEBI" id="CHEBI:16870"/>
        <dbReference type="ChEBI" id="CHEBI:72999"/>
    </reaction>
    <physiologicalReaction direction="left-to-right" evidence="40">
        <dbReference type="Rhea" id="RHEA:40976"/>
    </physiologicalReaction>
</comment>
<evidence type="ECO:0000256" key="2">
    <source>
        <dbReference type="ARBA" id="ARBA00009979"/>
    </source>
</evidence>
<comment type="catalytic activity">
    <reaction evidence="25">
        <text>2,3-di-(9Z)-octadecenoyl-sn-glycerol + H2O = 3-(9Z-octadecenoyl)-sn-glycerol + (9Z)-octadecenoate + H(+)</text>
        <dbReference type="Rhea" id="RHEA:42604"/>
        <dbReference type="ChEBI" id="CHEBI:15377"/>
        <dbReference type="ChEBI" id="CHEBI:15378"/>
        <dbReference type="ChEBI" id="CHEBI:30823"/>
        <dbReference type="ChEBI" id="CHEBI:75824"/>
        <dbReference type="ChEBI" id="CHEBI:75938"/>
    </reaction>
    <physiologicalReaction direction="left-to-right" evidence="25">
        <dbReference type="Rhea" id="RHEA:42605"/>
    </physiologicalReaction>
</comment>
<evidence type="ECO:0000256" key="13">
    <source>
        <dbReference type="ARBA" id="ARBA00023369"/>
    </source>
</evidence>
<reference evidence="44" key="1">
    <citation type="submission" date="2022-01" db="EMBL/GenBank/DDBJ databases">
        <authorList>
            <person name="King R."/>
        </authorList>
    </citation>
    <scope>NUCLEOTIDE SEQUENCE</scope>
</reference>
<dbReference type="Pfam" id="PF00657">
    <property type="entry name" value="Lipase_GDSL"/>
    <property type="match status" value="1"/>
</dbReference>
<comment type="catalytic activity">
    <reaction evidence="23">
        <text>1-(9Z-octadecenoyl)-glycerol + H2O = glycerol + (9Z)-octadecenoate + H(+)</text>
        <dbReference type="Rhea" id="RHEA:38487"/>
        <dbReference type="ChEBI" id="CHEBI:15377"/>
        <dbReference type="ChEBI" id="CHEBI:15378"/>
        <dbReference type="ChEBI" id="CHEBI:17754"/>
        <dbReference type="ChEBI" id="CHEBI:30823"/>
        <dbReference type="ChEBI" id="CHEBI:75342"/>
    </reaction>
    <physiologicalReaction direction="left-to-right" evidence="23">
        <dbReference type="Rhea" id="RHEA:38488"/>
    </physiologicalReaction>
</comment>
<evidence type="ECO:0000256" key="19">
    <source>
        <dbReference type="ARBA" id="ARBA00033022"/>
    </source>
</evidence>
<evidence type="ECO:0000256" key="32">
    <source>
        <dbReference type="ARBA" id="ARBA00048386"/>
    </source>
</evidence>
<dbReference type="GO" id="GO:0006644">
    <property type="term" value="P:phospholipid metabolic process"/>
    <property type="evidence" value="ECO:0007669"/>
    <property type="project" value="TreeGrafter"/>
</dbReference>
<evidence type="ECO:0000256" key="7">
    <source>
        <dbReference type="ARBA" id="ARBA00022737"/>
    </source>
</evidence>
<comment type="catalytic activity">
    <reaction evidence="15">
        <text>a 1,2-diacyl-sn-glycero-3-phosphocholine + H2O = a 1-acyl-sn-glycero-3-phosphocholine + a fatty acid + H(+)</text>
        <dbReference type="Rhea" id="RHEA:15801"/>
        <dbReference type="ChEBI" id="CHEBI:15377"/>
        <dbReference type="ChEBI" id="CHEBI:15378"/>
        <dbReference type="ChEBI" id="CHEBI:28868"/>
        <dbReference type="ChEBI" id="CHEBI:57643"/>
        <dbReference type="ChEBI" id="CHEBI:58168"/>
        <dbReference type="EC" id="3.1.1.4"/>
    </reaction>
    <physiologicalReaction direction="left-to-right" evidence="15">
        <dbReference type="Rhea" id="RHEA:15802"/>
    </physiologicalReaction>
</comment>
<keyword evidence="4" id="KW-1003">Cell membrane</keyword>
<organism evidence="44 45">
    <name type="scientific">Psylliodes chrysocephalus</name>
    <dbReference type="NCBI Taxonomy" id="3402493"/>
    <lineage>
        <taxon>Eukaryota</taxon>
        <taxon>Metazoa</taxon>
        <taxon>Ecdysozoa</taxon>
        <taxon>Arthropoda</taxon>
        <taxon>Hexapoda</taxon>
        <taxon>Insecta</taxon>
        <taxon>Pterygota</taxon>
        <taxon>Neoptera</taxon>
        <taxon>Endopterygota</taxon>
        <taxon>Coleoptera</taxon>
        <taxon>Polyphaga</taxon>
        <taxon>Cucujiformia</taxon>
        <taxon>Chrysomeloidea</taxon>
        <taxon>Chrysomelidae</taxon>
        <taxon>Galerucinae</taxon>
        <taxon>Alticini</taxon>
        <taxon>Psylliodes</taxon>
    </lineage>
</organism>
<proteinExistence type="inferred from homology"/>
<evidence type="ECO:0000256" key="43">
    <source>
        <dbReference type="SAM" id="SignalP"/>
    </source>
</evidence>
<evidence type="ECO:0000256" key="34">
    <source>
        <dbReference type="ARBA" id="ARBA00048613"/>
    </source>
</evidence>
<evidence type="ECO:0000256" key="40">
    <source>
        <dbReference type="ARBA" id="ARBA00049363"/>
    </source>
</evidence>
<evidence type="ECO:0000256" key="37">
    <source>
        <dbReference type="ARBA" id="ARBA00048869"/>
    </source>
</evidence>
<comment type="catalytic activity">
    <reaction evidence="21">
        <text>1-hexadecanoyl-2-(9Z)-octadecenoyl-3-octadecanoyl-sn-glycerol + H2O = 2-(9Z-octadecenoyl)-3-octadecanoyl-sn-glycerol + hexadecanoate + H(+)</text>
        <dbReference type="Rhea" id="RHEA:41107"/>
        <dbReference type="ChEBI" id="CHEBI:7896"/>
        <dbReference type="ChEBI" id="CHEBI:15377"/>
        <dbReference type="ChEBI" id="CHEBI:15378"/>
        <dbReference type="ChEBI" id="CHEBI:75558"/>
        <dbReference type="ChEBI" id="CHEBI:77623"/>
    </reaction>
    <physiologicalReaction direction="left-to-right" evidence="21">
        <dbReference type="Rhea" id="RHEA:41108"/>
    </physiologicalReaction>
</comment>
<evidence type="ECO:0000256" key="33">
    <source>
        <dbReference type="ARBA" id="ARBA00048454"/>
    </source>
</evidence>
<comment type="catalytic activity">
    <reaction evidence="37">
        <text>1,3-dihexadecanoyl-2-(9Z-octadecenoyl)glycerol + H2O = 1,3-dihexadecanoylglycerol + (9Z)-octadecenoate + H(+)</text>
        <dbReference type="Rhea" id="RHEA:40983"/>
        <dbReference type="ChEBI" id="CHEBI:15377"/>
        <dbReference type="ChEBI" id="CHEBI:15378"/>
        <dbReference type="ChEBI" id="CHEBI:30823"/>
        <dbReference type="ChEBI" id="CHEBI:75688"/>
        <dbReference type="ChEBI" id="CHEBI:77619"/>
    </reaction>
    <physiologicalReaction direction="left-to-right" evidence="37">
        <dbReference type="Rhea" id="RHEA:40984"/>
    </physiologicalReaction>
</comment>
<comment type="catalytic activity">
    <reaction evidence="39">
        <text>1-hexadecanoyl-2-(9Z)-octadecenoyl-3-octadecanoyl-sn-glycerol + H2O = 1-hexadecanoyl-3-octadecanoyl-sn-glycerol + (9Z)-octadecenoate + H(+)</text>
        <dbReference type="Rhea" id="RHEA:41103"/>
        <dbReference type="ChEBI" id="CHEBI:15377"/>
        <dbReference type="ChEBI" id="CHEBI:15378"/>
        <dbReference type="ChEBI" id="CHEBI:30823"/>
        <dbReference type="ChEBI" id="CHEBI:77623"/>
        <dbReference type="ChEBI" id="CHEBI:77624"/>
    </reaction>
    <physiologicalReaction direction="left-to-right" evidence="39">
        <dbReference type="Rhea" id="RHEA:41104"/>
    </physiologicalReaction>
</comment>
<comment type="similarity">
    <text evidence="2">Belongs to the 'GDSL' lipolytic enzyme family. Phospholipase B1 subfamily.</text>
</comment>
<feature type="signal peptide" evidence="43">
    <location>
        <begin position="1"/>
        <end position="22"/>
    </location>
</feature>
<dbReference type="PANTHER" id="PTHR21325:SF31">
    <property type="entry name" value="GH22081P-RELATED"/>
    <property type="match status" value="1"/>
</dbReference>
<dbReference type="InterPro" id="IPR035547">
    <property type="entry name" value="Phospholipase_B"/>
</dbReference>
<comment type="catalytic activity">
    <reaction evidence="26">
        <text>1-hexadecanoyl-2-(9Z-octadecenoyl)-sn-glycero-3-phospho-(1'-sn-glycerol) + H2O = 1-hexadecanoyl-sn-glycero-3-phospho-(1'-sn-glycerol) + (9Z)-octadecenoate + H(+)</text>
        <dbReference type="Rhea" id="RHEA:40919"/>
        <dbReference type="ChEBI" id="CHEBI:15377"/>
        <dbReference type="ChEBI" id="CHEBI:15378"/>
        <dbReference type="ChEBI" id="CHEBI:30823"/>
        <dbReference type="ChEBI" id="CHEBI:72841"/>
        <dbReference type="ChEBI" id="CHEBI:75158"/>
    </reaction>
    <physiologicalReaction direction="left-to-right" evidence="26">
        <dbReference type="Rhea" id="RHEA:40920"/>
    </physiologicalReaction>
</comment>
<evidence type="ECO:0000256" key="4">
    <source>
        <dbReference type="ARBA" id="ARBA00022475"/>
    </source>
</evidence>
<evidence type="ECO:0000256" key="18">
    <source>
        <dbReference type="ARBA" id="ARBA00031485"/>
    </source>
</evidence>
<dbReference type="GO" id="GO:0016324">
    <property type="term" value="C:apical plasma membrane"/>
    <property type="evidence" value="ECO:0007669"/>
    <property type="project" value="UniProtKB-SubCell"/>
</dbReference>
<comment type="catalytic activity">
    <reaction evidence="32">
        <text>1,2,3-tri-(9Z-octadecenoyl)-glycerol + H2O = di-(9Z)-octadecenoylglycerol + (9Z)-octadecenoate + H(+)</text>
        <dbReference type="Rhea" id="RHEA:38575"/>
        <dbReference type="ChEBI" id="CHEBI:15377"/>
        <dbReference type="ChEBI" id="CHEBI:15378"/>
        <dbReference type="ChEBI" id="CHEBI:30823"/>
        <dbReference type="ChEBI" id="CHEBI:53753"/>
        <dbReference type="ChEBI" id="CHEBI:75945"/>
    </reaction>
    <physiologicalReaction direction="left-to-right" evidence="32">
        <dbReference type="Rhea" id="RHEA:38576"/>
    </physiologicalReaction>
</comment>
<dbReference type="GO" id="GO:0004623">
    <property type="term" value="F:phospholipase A2 activity"/>
    <property type="evidence" value="ECO:0007669"/>
    <property type="project" value="UniProtKB-EC"/>
</dbReference>
<evidence type="ECO:0000256" key="39">
    <source>
        <dbReference type="ARBA" id="ARBA00048939"/>
    </source>
</evidence>
<protein>
    <recommendedName>
        <fullName evidence="3">Phospholipase B1, membrane-associated</fullName>
    </recommendedName>
    <alternativeName>
        <fullName evidence="16">Lysophospholipase</fullName>
    </alternativeName>
    <alternativeName>
        <fullName evidence="17">Phospholipase A2</fullName>
    </alternativeName>
    <alternativeName>
        <fullName evidence="19">Phospholipase B/lipase</fullName>
    </alternativeName>
    <alternativeName>
        <fullName evidence="18">Triacylglycerol lipase</fullName>
    </alternativeName>
</protein>
<comment type="catalytic activity">
    <reaction evidence="13">
        <text>a triacylglycerol + H2O = a diacylglycerol + a fatty acid + H(+)</text>
        <dbReference type="Rhea" id="RHEA:12044"/>
        <dbReference type="ChEBI" id="CHEBI:15377"/>
        <dbReference type="ChEBI" id="CHEBI:15378"/>
        <dbReference type="ChEBI" id="CHEBI:17855"/>
        <dbReference type="ChEBI" id="CHEBI:18035"/>
        <dbReference type="ChEBI" id="CHEBI:28868"/>
        <dbReference type="EC" id="3.1.1.3"/>
    </reaction>
    <physiologicalReaction direction="left-to-right" evidence="13">
        <dbReference type="Rhea" id="RHEA:12045"/>
    </physiologicalReaction>
</comment>